<organism evidence="2 3">
    <name type="scientific">Bowmanella denitrificans</name>
    <dbReference type="NCBI Taxonomy" id="366582"/>
    <lineage>
        <taxon>Bacteria</taxon>
        <taxon>Pseudomonadati</taxon>
        <taxon>Pseudomonadota</taxon>
        <taxon>Gammaproteobacteria</taxon>
        <taxon>Alteromonadales</taxon>
        <taxon>Alteromonadaceae</taxon>
        <taxon>Bowmanella</taxon>
    </lineage>
</organism>
<evidence type="ECO:0000313" key="3">
    <source>
        <dbReference type="Proteomes" id="UP001501757"/>
    </source>
</evidence>
<dbReference type="EMBL" id="BAAAEI010000014">
    <property type="protein sequence ID" value="GAA0360089.1"/>
    <property type="molecule type" value="Genomic_DNA"/>
</dbReference>
<protein>
    <recommendedName>
        <fullName evidence="1">FlgO domain-containing protein</fullName>
    </recommendedName>
</protein>
<name>A0ABN0XBI7_9ALTE</name>
<sequence length="142" mass="15423">MASMRSTGKVNSVVVADFVFLDGQYDKSGLLGKQLAQSMMSELHQSGLKVLDHKVTDYIRVTRDGDLVLSRDYKELRPDVQAQFVIAGTLTRHQNGILVQARMVNLLGKDIVAAAQTLLPTQQVRALLASIGGEDMLPGSAL</sequence>
<dbReference type="Pfam" id="PF17680">
    <property type="entry name" value="FlgO"/>
    <property type="match status" value="1"/>
</dbReference>
<gene>
    <name evidence="2" type="ORF">GCM10009092_25380</name>
</gene>
<comment type="caution">
    <text evidence="2">The sequence shown here is derived from an EMBL/GenBank/DDBJ whole genome shotgun (WGS) entry which is preliminary data.</text>
</comment>
<keyword evidence="3" id="KW-1185">Reference proteome</keyword>
<dbReference type="InterPro" id="IPR041215">
    <property type="entry name" value="FlgO_dom"/>
</dbReference>
<dbReference type="Proteomes" id="UP001501757">
    <property type="component" value="Unassembled WGS sequence"/>
</dbReference>
<reference evidence="2 3" key="1">
    <citation type="journal article" date="2019" name="Int. J. Syst. Evol. Microbiol.">
        <title>The Global Catalogue of Microorganisms (GCM) 10K type strain sequencing project: providing services to taxonomists for standard genome sequencing and annotation.</title>
        <authorList>
            <consortium name="The Broad Institute Genomics Platform"/>
            <consortium name="The Broad Institute Genome Sequencing Center for Infectious Disease"/>
            <person name="Wu L."/>
            <person name="Ma J."/>
        </authorList>
    </citation>
    <scope>NUCLEOTIDE SEQUENCE [LARGE SCALE GENOMIC DNA]</scope>
    <source>
        <strain evidence="2 3">JCM 13378</strain>
    </source>
</reference>
<evidence type="ECO:0000313" key="2">
    <source>
        <dbReference type="EMBL" id="GAA0360089.1"/>
    </source>
</evidence>
<proteinExistence type="predicted"/>
<feature type="domain" description="FlgO" evidence="1">
    <location>
        <begin position="4"/>
        <end position="123"/>
    </location>
</feature>
<accession>A0ABN0XBI7</accession>
<evidence type="ECO:0000259" key="1">
    <source>
        <dbReference type="Pfam" id="PF17680"/>
    </source>
</evidence>